<evidence type="ECO:0000313" key="1">
    <source>
        <dbReference type="EMBL" id="MBI1757355.1"/>
    </source>
</evidence>
<dbReference type="CDD" id="cd00756">
    <property type="entry name" value="MoaE"/>
    <property type="match status" value="1"/>
</dbReference>
<dbReference type="SUPFAM" id="SSF54690">
    <property type="entry name" value="Molybdopterin synthase subunit MoaE"/>
    <property type="match status" value="1"/>
</dbReference>
<organism evidence="1 2">
    <name type="scientific">Fimbriimonas ginsengisoli</name>
    <dbReference type="NCBI Taxonomy" id="1005039"/>
    <lineage>
        <taxon>Bacteria</taxon>
        <taxon>Bacillati</taxon>
        <taxon>Armatimonadota</taxon>
        <taxon>Fimbriimonadia</taxon>
        <taxon>Fimbriimonadales</taxon>
        <taxon>Fimbriimonadaceae</taxon>
        <taxon>Fimbriimonas</taxon>
    </lineage>
</organism>
<evidence type="ECO:0000313" key="2">
    <source>
        <dbReference type="Proteomes" id="UP000727962"/>
    </source>
</evidence>
<dbReference type="GO" id="GO:0006777">
    <property type="term" value="P:Mo-molybdopterin cofactor biosynthetic process"/>
    <property type="evidence" value="ECO:0007669"/>
    <property type="project" value="InterPro"/>
</dbReference>
<protein>
    <submittedName>
        <fullName evidence="1">Molybdenum cofactor biosynthesis protein MoaE</fullName>
    </submittedName>
</protein>
<dbReference type="PANTHER" id="PTHR23404">
    <property type="entry name" value="MOLYBDOPTERIN SYNTHASE RELATED"/>
    <property type="match status" value="1"/>
</dbReference>
<dbReference type="Pfam" id="PF02391">
    <property type="entry name" value="MoaE"/>
    <property type="match status" value="1"/>
</dbReference>
<dbReference type="AlphaFoldDB" id="A0A931LTT7"/>
<dbReference type="InterPro" id="IPR036563">
    <property type="entry name" value="MoaE_sf"/>
</dbReference>
<dbReference type="EMBL" id="JACOSL010000059">
    <property type="protein sequence ID" value="MBI1757355.1"/>
    <property type="molecule type" value="Genomic_DNA"/>
</dbReference>
<name>A0A931LTT7_FIMGI</name>
<comment type="caution">
    <text evidence="1">The sequence shown here is derived from an EMBL/GenBank/DDBJ whole genome shotgun (WGS) entry which is preliminary data.</text>
</comment>
<reference evidence="1" key="1">
    <citation type="submission" date="2020-07" db="EMBL/GenBank/DDBJ databases">
        <title>Huge and variable diversity of episymbiotic CPR bacteria and DPANN archaea in groundwater ecosystems.</title>
        <authorList>
            <person name="He C.Y."/>
            <person name="Keren R."/>
            <person name="Whittaker M."/>
            <person name="Farag I.F."/>
            <person name="Doudna J."/>
            <person name="Cate J.H.D."/>
            <person name="Banfield J.F."/>
        </authorList>
    </citation>
    <scope>NUCLEOTIDE SEQUENCE</scope>
    <source>
        <strain evidence="1">NC_groundwater_17_Pr7_B-0.1um_64_12</strain>
    </source>
</reference>
<dbReference type="Gene3D" id="3.90.1170.40">
    <property type="entry name" value="Molybdopterin biosynthesis MoaE subunit"/>
    <property type="match status" value="1"/>
</dbReference>
<proteinExistence type="predicted"/>
<dbReference type="Proteomes" id="UP000727962">
    <property type="component" value="Unassembled WGS sequence"/>
</dbReference>
<accession>A0A931LTT7</accession>
<sequence>MEPIVCLTAEPLDPEGLRRAVESKTLGGVVVFCGEVRSETGARTTSHLEYEAYPEMALAQMKAIGDEAIGRWHAQVALAHRIGTLKPGEIAVVTVAACVHRTEAFECCRFLIDRIKADVPIWKKEIGPDGAEWADGS</sequence>
<dbReference type="InterPro" id="IPR003448">
    <property type="entry name" value="Mopterin_biosynth_MoaE"/>
</dbReference>
<gene>
    <name evidence="1" type="ORF">HYR64_09645</name>
</gene>